<evidence type="ECO:0000256" key="3">
    <source>
        <dbReference type="ARBA" id="ARBA00022605"/>
    </source>
</evidence>
<dbReference type="InterPro" id="IPR001926">
    <property type="entry name" value="TrpB-like_PALP"/>
</dbReference>
<dbReference type="InterPro" id="IPR005859">
    <property type="entry name" value="CysK"/>
</dbReference>
<evidence type="ECO:0000256" key="1">
    <source>
        <dbReference type="ARBA" id="ARBA00001933"/>
    </source>
</evidence>
<dbReference type="PANTHER" id="PTHR10314">
    <property type="entry name" value="CYSTATHIONINE BETA-SYNTHASE"/>
    <property type="match status" value="1"/>
</dbReference>
<dbReference type="RefSeq" id="WP_049965065.1">
    <property type="nucleotide sequence ID" value="NZ_CP101873.1"/>
</dbReference>
<dbReference type="CDD" id="cd01561">
    <property type="entry name" value="CBS_like"/>
    <property type="match status" value="1"/>
</dbReference>
<dbReference type="InterPro" id="IPR050214">
    <property type="entry name" value="Cys_Synth/Cystath_Beta-Synth"/>
</dbReference>
<accession>A0AAF0PF24</accession>
<dbReference type="AlphaFoldDB" id="A0AAF0PF24"/>
<keyword evidence="4 8" id="KW-0808">Transferase</keyword>
<gene>
    <name evidence="8" type="primary">cysK</name>
    <name evidence="8" type="ORF">NP511_07735</name>
</gene>
<proteinExistence type="inferred from homology"/>
<protein>
    <submittedName>
        <fullName evidence="8">Cysteine synthase A</fullName>
        <ecNumber evidence="8">2.5.1.47</ecNumber>
    </submittedName>
</protein>
<keyword evidence="5" id="KW-0663">Pyridoxal phosphate</keyword>
<keyword evidence="9" id="KW-1185">Reference proteome</keyword>
<evidence type="ECO:0000256" key="5">
    <source>
        <dbReference type="ARBA" id="ARBA00022898"/>
    </source>
</evidence>
<name>A0AAF0PF24_9EURY</name>
<dbReference type="InterPro" id="IPR005856">
    <property type="entry name" value="Cys_synth"/>
</dbReference>
<dbReference type="GeneID" id="39861506"/>
<dbReference type="SUPFAM" id="SSF53686">
    <property type="entry name" value="Tryptophan synthase beta subunit-like PLP-dependent enzymes"/>
    <property type="match status" value="1"/>
</dbReference>
<keyword evidence="3" id="KW-0028">Amino-acid biosynthesis</keyword>
<evidence type="ECO:0000256" key="4">
    <source>
        <dbReference type="ARBA" id="ARBA00022679"/>
    </source>
</evidence>
<dbReference type="NCBIfam" id="TIGR01136">
    <property type="entry name" value="cysKM"/>
    <property type="match status" value="1"/>
</dbReference>
<evidence type="ECO:0000256" key="6">
    <source>
        <dbReference type="ARBA" id="ARBA00023192"/>
    </source>
</evidence>
<keyword evidence="6" id="KW-0198">Cysteine biosynthesis</keyword>
<dbReference type="GO" id="GO:0006535">
    <property type="term" value="P:cysteine biosynthetic process from serine"/>
    <property type="evidence" value="ECO:0007669"/>
    <property type="project" value="InterPro"/>
</dbReference>
<comment type="cofactor">
    <cofactor evidence="1">
        <name>pyridoxal 5'-phosphate</name>
        <dbReference type="ChEBI" id="CHEBI:597326"/>
    </cofactor>
</comment>
<organism evidence="8 9">
    <name type="scientific">Natrinema thermotolerans</name>
    <dbReference type="NCBI Taxonomy" id="121872"/>
    <lineage>
        <taxon>Archaea</taxon>
        <taxon>Methanobacteriati</taxon>
        <taxon>Methanobacteriota</taxon>
        <taxon>Stenosarchaea group</taxon>
        <taxon>Halobacteria</taxon>
        <taxon>Halobacteriales</taxon>
        <taxon>Natrialbaceae</taxon>
        <taxon>Natrinema</taxon>
    </lineage>
</organism>
<dbReference type="EMBL" id="CP101873">
    <property type="protein sequence ID" value="WMT09521.1"/>
    <property type="molecule type" value="Genomic_DNA"/>
</dbReference>
<feature type="domain" description="Tryptophan synthase beta chain-like PALP" evidence="7">
    <location>
        <begin position="18"/>
        <end position="299"/>
    </location>
</feature>
<dbReference type="NCBIfam" id="TIGR01139">
    <property type="entry name" value="cysK"/>
    <property type="match status" value="1"/>
</dbReference>
<dbReference type="FunFam" id="3.40.50.1100:FF:000006">
    <property type="entry name" value="Cysteine synthase"/>
    <property type="match status" value="1"/>
</dbReference>
<evidence type="ECO:0000313" key="8">
    <source>
        <dbReference type="EMBL" id="WMT09521.1"/>
    </source>
</evidence>
<evidence type="ECO:0000259" key="7">
    <source>
        <dbReference type="Pfam" id="PF00291"/>
    </source>
</evidence>
<reference evidence="8 9" key="1">
    <citation type="submission" date="2022-07" db="EMBL/GenBank/DDBJ databases">
        <title>Two temperate virus in Haloterrigena jeotgali A29.</title>
        <authorList>
            <person name="Deng X."/>
        </authorList>
    </citation>
    <scope>NUCLEOTIDE SEQUENCE [LARGE SCALE GENOMIC DNA]</scope>
    <source>
        <strain evidence="8 9">A29</strain>
    </source>
</reference>
<dbReference type="Pfam" id="PF00291">
    <property type="entry name" value="PALP"/>
    <property type="match status" value="1"/>
</dbReference>
<dbReference type="InterPro" id="IPR036052">
    <property type="entry name" value="TrpB-like_PALP_sf"/>
</dbReference>
<dbReference type="EC" id="2.5.1.47" evidence="8"/>
<dbReference type="GO" id="GO:0004124">
    <property type="term" value="F:cysteine synthase activity"/>
    <property type="evidence" value="ECO:0007669"/>
    <property type="project" value="UniProtKB-EC"/>
</dbReference>
<comment type="similarity">
    <text evidence="2">Belongs to the cysteine synthase/cystathionine beta-synthase family.</text>
</comment>
<dbReference type="GeneID" id="84213821"/>
<sequence length="314" mass="32353">MDSSLPAAAEIDAAATVDELIGETPLLRLDAVADNCVGKVEAANPYSVKDRIARAIIDAAEREGALEPGGTVVESTSGNTGIGLAAVSAARGYDCVLTMPESMSTERRQLLRALGADLELTPAEDGMGGANERAAEIVADRENAVLAGQFENEANPAAHRETTGPEIWEATDGAVDAVVAGVGTGGTITGVSEYIKEERGKTEFTSVAVEPAESPTLSELSSDGHDIQGIGPGFVPEILRTELVDEVRAVEADDARAAARTLGHEEGLLVGISAGAAIAAAADYAADNPDELIVVVLPDTGERSLSTDLYDIED</sequence>
<dbReference type="Gene3D" id="3.40.50.1100">
    <property type="match status" value="2"/>
</dbReference>
<dbReference type="Proteomes" id="UP001224926">
    <property type="component" value="Chromosome"/>
</dbReference>
<evidence type="ECO:0000313" key="9">
    <source>
        <dbReference type="Proteomes" id="UP001224926"/>
    </source>
</evidence>
<evidence type="ECO:0000256" key="2">
    <source>
        <dbReference type="ARBA" id="ARBA00007103"/>
    </source>
</evidence>